<reference evidence="1" key="1">
    <citation type="submission" date="2021-11" db="EMBL/GenBank/DDBJ databases">
        <title>Fusarium solani-melongenae Genome sequencing and assembly.</title>
        <authorList>
            <person name="Xie S."/>
            <person name="Huang L."/>
            <person name="Zhang X."/>
        </authorList>
    </citation>
    <scope>NUCLEOTIDE SEQUENCE</scope>
    <source>
        <strain evidence="1">CRI 24-3</strain>
    </source>
</reference>
<dbReference type="EMBL" id="CP090030">
    <property type="protein sequence ID" value="UPK89660.1"/>
    <property type="molecule type" value="Genomic_DNA"/>
</dbReference>
<dbReference type="Proteomes" id="UP000830768">
    <property type="component" value="Chromosome 1"/>
</dbReference>
<protein>
    <submittedName>
        <fullName evidence="1">Uncharacterized protein</fullName>
    </submittedName>
</protein>
<organism evidence="1 2">
    <name type="scientific">Fusarium solani subsp. cucurbitae</name>
    <name type="common">Neocosmosporum cucurbitae</name>
    <dbReference type="NCBI Taxonomy" id="2747967"/>
    <lineage>
        <taxon>Eukaryota</taxon>
        <taxon>Fungi</taxon>
        <taxon>Dikarya</taxon>
        <taxon>Ascomycota</taxon>
        <taxon>Pezizomycotina</taxon>
        <taxon>Sordariomycetes</taxon>
        <taxon>Hypocreomycetidae</taxon>
        <taxon>Hypocreales</taxon>
        <taxon>Nectriaceae</taxon>
        <taxon>Fusarium</taxon>
        <taxon>Fusarium solani species complex</taxon>
    </lineage>
</organism>
<accession>A0ACD3YL74</accession>
<evidence type="ECO:0000313" key="1">
    <source>
        <dbReference type="EMBL" id="UPK89660.1"/>
    </source>
</evidence>
<evidence type="ECO:0000313" key="2">
    <source>
        <dbReference type="Proteomes" id="UP000830768"/>
    </source>
</evidence>
<name>A0ACD3YL74_FUSSC</name>
<proteinExistence type="predicted"/>
<keyword evidence="2" id="KW-1185">Reference proteome</keyword>
<gene>
    <name evidence="1" type="ORF">LCI18_000595</name>
</gene>
<sequence>MEHCGDFPPSSSTVRDWKSHMEEMHRFNWPRYVHRVRWTCPRCPKEQEMAYFPTETALARHLSEDATASHHPVPEAMEVSSIAAGCKEFNPIGEDDCPLCGPPPWQEEWKPEKKAAADFSEKPGNEGNLSAHFASHLQYLAFQSLRWWDVDINEEEDELAGSQDAAGFNSKGSAGTTTYEDSTAATIDLDGEELKALQDSRAQVEEEELLERERNIPTSVTDVDKFSIPIPARVEHMELTDDAMGNGMDVMSNRGDFSIHPAHSDC</sequence>